<dbReference type="EC" id="3.2.1.23" evidence="3 8"/>
<dbReference type="Pfam" id="PF13363">
    <property type="entry name" value="BetaGal_dom3"/>
    <property type="match status" value="1"/>
</dbReference>
<name>A0ABR1JH84_9AGAR</name>
<evidence type="ECO:0000256" key="9">
    <source>
        <dbReference type="RuleBase" id="RU003679"/>
    </source>
</evidence>
<evidence type="ECO:0000256" key="10">
    <source>
        <dbReference type="SAM" id="SignalP"/>
    </source>
</evidence>
<keyword evidence="5 8" id="KW-0378">Hydrolase</keyword>
<keyword evidence="6" id="KW-0325">Glycoprotein</keyword>
<accession>A0ABR1JH84</accession>
<dbReference type="PRINTS" id="PR00742">
    <property type="entry name" value="GLHYDRLASE35"/>
</dbReference>
<gene>
    <name evidence="12" type="ORF">VKT23_009240</name>
</gene>
<dbReference type="PROSITE" id="PS01182">
    <property type="entry name" value="GLYCOSYL_HYDROL_F35"/>
    <property type="match status" value="1"/>
</dbReference>
<dbReference type="Gene3D" id="2.102.20.10">
    <property type="entry name" value="Beta-galactosidase, domain 2"/>
    <property type="match status" value="1"/>
</dbReference>
<dbReference type="InterPro" id="IPR001944">
    <property type="entry name" value="Glycoside_Hdrlase_35"/>
</dbReference>
<dbReference type="Gene3D" id="2.60.390.10">
    <property type="entry name" value="Beta-galactosidase, domain 3"/>
    <property type="match status" value="1"/>
</dbReference>
<reference evidence="12 13" key="1">
    <citation type="submission" date="2024-01" db="EMBL/GenBank/DDBJ databases">
        <title>A draft genome for the cacao thread blight pathogen Marasmiellus scandens.</title>
        <authorList>
            <person name="Baruah I.K."/>
            <person name="Leung J."/>
            <person name="Bukari Y."/>
            <person name="Amoako-Attah I."/>
            <person name="Meinhardt L.W."/>
            <person name="Bailey B.A."/>
            <person name="Cohen S.P."/>
        </authorList>
    </citation>
    <scope>NUCLEOTIDE SEQUENCE [LARGE SCALE GENOMIC DNA]</scope>
    <source>
        <strain evidence="12 13">GH-19</strain>
    </source>
</reference>
<evidence type="ECO:0000256" key="3">
    <source>
        <dbReference type="ARBA" id="ARBA00012756"/>
    </source>
</evidence>
<keyword evidence="7 8" id="KW-0326">Glycosidase</keyword>
<dbReference type="PANTHER" id="PTHR23421">
    <property type="entry name" value="BETA-GALACTOSIDASE RELATED"/>
    <property type="match status" value="1"/>
</dbReference>
<dbReference type="InterPro" id="IPR036833">
    <property type="entry name" value="BetaGal_dom3_sf"/>
</dbReference>
<evidence type="ECO:0000313" key="12">
    <source>
        <dbReference type="EMBL" id="KAK7460520.1"/>
    </source>
</evidence>
<dbReference type="Pfam" id="PF10435">
    <property type="entry name" value="BetaGal_dom2"/>
    <property type="match status" value="1"/>
</dbReference>
<sequence length="1011" mass="113082">MLPWLLLCLWVLGVSSVKSDFDVPLDVSLYQRTPFINDTGLTDQVGWDQYSFFIRGKRVFLQSGEFHGFRLPVQPLWKDIMQKAKAAGLNSISVYTHWGMTNPKAGVVDLKGFTDLQPFFDAAKEAGLWIIARPGPYINSETTAGGVPGHVLTLPGDTPWNLYNGIIRSNQSNYFDAWQEYINAIVPVIAENQITKGGPVIMVQLENEYYNGPGQTEYVQQLKDAFRRLGIVVPTMHNDPGMFRNLVNIPDIYAFDQYPLSFDCTHPDQWRDISTQFRSYHEEVMPNIPLMIPEYQGGAFQKRGIQTNEMCRQMTNTNSLRVLNYQMWASGSTAMNFYMFFGGTNWGQIPYPEAETSYDFAAPIFETRELSDKYYELKLQSMFLRSFPDLRTTELIQEDNTTVPGVFLTHLKNPETGAEFHIARHTSIGNWDIIEFNQTIADVQVPRLLPGRDSIIATANIAFGQHSELVYSTAPLFSHLSVDGKDVLVAYAFNDTTYEIALGLNSKPDLKVSGSIQPRTRFDQGSKRLTLSFEAGNLTAIIIKDHEKETMLIIADYYTATRFWMPTISGPNSDHSEYVDIAATTPLLVSGPYLVRNATIEGKTLSLWGDLDEDTTMTVLASTQINKVRWNGQSLSLSTTEWGALSARLTGPQVSVDLPDLGSLDWRYADSLPEISPSFDGSSLTPADHTNTTSKFPPYYGEPWILYADDYGFHGGNLLWRGTFEHDENTTAPTAVNLSISGGTNFAASAWLNEHYLGPSFILRSPTNNESFPVSEDMLVNGTNYVTVLQDHMGHNLAGEIVCCTPGGRQRDLQEPMGLQGYFLVGRDETQQFTSWKVAGNLGGEDFPDKTRKILNEGGLFGEASLRAGWHLPGFDDSQWEKRTPMEGLDKPGVGWFRTTFTLDVPEGFDVPLKFVFASDQGHYRAQLYVNGWMMGKRVANLGPQTSFVVQEGILNYRGENTLAVSLWSLDDNPEDLQIPSLELVQSRVYAGGVGVAEVNHPTWEELRGGV</sequence>
<dbReference type="InterPro" id="IPR008979">
    <property type="entry name" value="Galactose-bd-like_sf"/>
</dbReference>
<evidence type="ECO:0000256" key="7">
    <source>
        <dbReference type="ARBA" id="ARBA00023295"/>
    </source>
</evidence>
<dbReference type="EMBL" id="JBANRG010000015">
    <property type="protein sequence ID" value="KAK7460520.1"/>
    <property type="molecule type" value="Genomic_DNA"/>
</dbReference>
<dbReference type="Gene3D" id="3.20.20.80">
    <property type="entry name" value="Glycosidases"/>
    <property type="match status" value="1"/>
</dbReference>
<dbReference type="Pfam" id="PF01301">
    <property type="entry name" value="Glyco_hydro_35"/>
    <property type="match status" value="1"/>
</dbReference>
<dbReference type="SUPFAM" id="SSF117100">
    <property type="entry name" value="Beta-galactosidase LacA, domain 3"/>
    <property type="match status" value="1"/>
</dbReference>
<dbReference type="InterPro" id="IPR037110">
    <property type="entry name" value="Betagal_dom2_sf"/>
</dbReference>
<dbReference type="InterPro" id="IPR017853">
    <property type="entry name" value="GH"/>
</dbReference>
<dbReference type="Proteomes" id="UP001498398">
    <property type="component" value="Unassembled WGS sequence"/>
</dbReference>
<evidence type="ECO:0000259" key="11">
    <source>
        <dbReference type="SMART" id="SM01029"/>
    </source>
</evidence>
<dbReference type="SUPFAM" id="SSF49785">
    <property type="entry name" value="Galactose-binding domain-like"/>
    <property type="match status" value="2"/>
</dbReference>
<dbReference type="InterPro" id="IPR018954">
    <property type="entry name" value="Betagal_dom2"/>
</dbReference>
<keyword evidence="13" id="KW-1185">Reference proteome</keyword>
<protein>
    <recommendedName>
        <fullName evidence="3 8">Beta-galactosidase</fullName>
        <ecNumber evidence="3 8">3.2.1.23</ecNumber>
    </recommendedName>
</protein>
<evidence type="ECO:0000256" key="2">
    <source>
        <dbReference type="ARBA" id="ARBA00009809"/>
    </source>
</evidence>
<organism evidence="12 13">
    <name type="scientific">Marasmiellus scandens</name>
    <dbReference type="NCBI Taxonomy" id="2682957"/>
    <lineage>
        <taxon>Eukaryota</taxon>
        <taxon>Fungi</taxon>
        <taxon>Dikarya</taxon>
        <taxon>Basidiomycota</taxon>
        <taxon>Agaricomycotina</taxon>
        <taxon>Agaricomycetes</taxon>
        <taxon>Agaricomycetidae</taxon>
        <taxon>Agaricales</taxon>
        <taxon>Marasmiineae</taxon>
        <taxon>Omphalotaceae</taxon>
        <taxon>Marasmiellus</taxon>
    </lineage>
</organism>
<evidence type="ECO:0000313" key="13">
    <source>
        <dbReference type="Proteomes" id="UP001498398"/>
    </source>
</evidence>
<dbReference type="InterPro" id="IPR031330">
    <property type="entry name" value="Gly_Hdrlase_35_cat"/>
</dbReference>
<feature type="signal peptide" evidence="10">
    <location>
        <begin position="1"/>
        <end position="16"/>
    </location>
</feature>
<keyword evidence="4 10" id="KW-0732">Signal</keyword>
<evidence type="ECO:0000256" key="1">
    <source>
        <dbReference type="ARBA" id="ARBA00001412"/>
    </source>
</evidence>
<feature type="domain" description="Beta-galactosidase" evidence="11">
    <location>
        <begin position="388"/>
        <end position="563"/>
    </location>
</feature>
<dbReference type="InterPro" id="IPR019801">
    <property type="entry name" value="Glyco_hydro_35_CS"/>
</dbReference>
<proteinExistence type="inferred from homology"/>
<dbReference type="Pfam" id="PF13364">
    <property type="entry name" value="BetaGal_ABD2"/>
    <property type="match status" value="2"/>
</dbReference>
<comment type="catalytic activity">
    <reaction evidence="1 8">
        <text>Hydrolysis of terminal non-reducing beta-D-galactose residues in beta-D-galactosides.</text>
        <dbReference type="EC" id="3.2.1.23"/>
    </reaction>
</comment>
<evidence type="ECO:0000256" key="4">
    <source>
        <dbReference type="ARBA" id="ARBA00022729"/>
    </source>
</evidence>
<dbReference type="SUPFAM" id="SSF51445">
    <property type="entry name" value="(Trans)glycosidases"/>
    <property type="match status" value="1"/>
</dbReference>
<dbReference type="InterPro" id="IPR025972">
    <property type="entry name" value="BetaGal_dom3"/>
</dbReference>
<evidence type="ECO:0000256" key="6">
    <source>
        <dbReference type="ARBA" id="ARBA00023180"/>
    </source>
</evidence>
<dbReference type="SMART" id="SM01029">
    <property type="entry name" value="BetaGal_dom2"/>
    <property type="match status" value="1"/>
</dbReference>
<evidence type="ECO:0000256" key="8">
    <source>
        <dbReference type="RuleBase" id="RU000675"/>
    </source>
</evidence>
<dbReference type="InterPro" id="IPR025300">
    <property type="entry name" value="BetaGal_jelly_roll_dom"/>
</dbReference>
<evidence type="ECO:0000256" key="5">
    <source>
        <dbReference type="ARBA" id="ARBA00022801"/>
    </source>
</evidence>
<feature type="chain" id="PRO_5045438072" description="Beta-galactosidase" evidence="10">
    <location>
        <begin position="17"/>
        <end position="1011"/>
    </location>
</feature>
<dbReference type="SUPFAM" id="SSF51011">
    <property type="entry name" value="Glycosyl hydrolase domain"/>
    <property type="match status" value="1"/>
</dbReference>
<comment type="caution">
    <text evidence="12">The sequence shown here is derived from an EMBL/GenBank/DDBJ whole genome shotgun (WGS) entry which is preliminary data.</text>
</comment>
<comment type="similarity">
    <text evidence="2 9">Belongs to the glycosyl hydrolase 35 family.</text>
</comment>
<dbReference type="Gene3D" id="2.60.120.260">
    <property type="entry name" value="Galactose-binding domain-like"/>
    <property type="match status" value="2"/>
</dbReference>